<dbReference type="Proteomes" id="UP001143910">
    <property type="component" value="Unassembled WGS sequence"/>
</dbReference>
<protein>
    <submittedName>
        <fullName evidence="1">Uncharacterized protein</fullName>
    </submittedName>
</protein>
<reference evidence="1" key="1">
    <citation type="submission" date="2022-08" db="EMBL/GenBank/DDBJ databases">
        <title>Genome Sequence of Lecanicillium fungicola.</title>
        <authorList>
            <person name="Buettner E."/>
        </authorList>
    </citation>
    <scope>NUCLEOTIDE SEQUENCE</scope>
    <source>
        <strain evidence="1">Babe33</strain>
    </source>
</reference>
<sequence>MSYGRQASRQSLVPASAPDFLDQVSVAGHGWLQGHHGLIADQFVSMDVVLSDGSAKTVTAESDPDLWWALRGAGHNFVIVNDICHRQDSNWKIHLERIPTWLPGLISMDAPPCQKLDANNIRFPLYLESYNITAVRKVYGMFAATLRDTPEFASSMFLFEHYPRQGLQKGKNEDSAFAFRNDGILATPLISFRPGKKDIDGLAIVLGEALRTALHNGSKRRTMHTYVNYAFRDSPDEMYGEENWRREKLAALKAKYDPNGRFNFYNPVV</sequence>
<comment type="caution">
    <text evidence="1">The sequence shown here is derived from an EMBL/GenBank/DDBJ whole genome shotgun (WGS) entry which is preliminary data.</text>
</comment>
<evidence type="ECO:0000313" key="1">
    <source>
        <dbReference type="EMBL" id="KAJ2971470.1"/>
    </source>
</evidence>
<organism evidence="1 2">
    <name type="scientific">Zarea fungicola</name>
    <dbReference type="NCBI Taxonomy" id="93591"/>
    <lineage>
        <taxon>Eukaryota</taxon>
        <taxon>Fungi</taxon>
        <taxon>Dikarya</taxon>
        <taxon>Ascomycota</taxon>
        <taxon>Pezizomycotina</taxon>
        <taxon>Sordariomycetes</taxon>
        <taxon>Hypocreomycetidae</taxon>
        <taxon>Hypocreales</taxon>
        <taxon>Cordycipitaceae</taxon>
        <taxon>Zarea</taxon>
    </lineage>
</organism>
<gene>
    <name evidence="1" type="ORF">NQ176_g7669</name>
</gene>
<name>A0ACC1MXA9_9HYPO</name>
<dbReference type="EMBL" id="JANJQO010001337">
    <property type="protein sequence ID" value="KAJ2971470.1"/>
    <property type="molecule type" value="Genomic_DNA"/>
</dbReference>
<evidence type="ECO:0000313" key="2">
    <source>
        <dbReference type="Proteomes" id="UP001143910"/>
    </source>
</evidence>
<accession>A0ACC1MXA9</accession>
<proteinExistence type="predicted"/>
<keyword evidence="2" id="KW-1185">Reference proteome</keyword>